<dbReference type="GO" id="GO:0022857">
    <property type="term" value="F:transmembrane transporter activity"/>
    <property type="evidence" value="ECO:0007669"/>
    <property type="project" value="InterPro"/>
</dbReference>
<dbReference type="Gene3D" id="1.20.1250.20">
    <property type="entry name" value="MFS general substrate transporter like domains"/>
    <property type="match status" value="2"/>
</dbReference>
<proteinExistence type="predicted"/>
<sequence length="420" mass="44660">MSTVAKKAWSGTVTDEEQPKPPYRVGVALALVSFLWIGPYLGVQAVLLPSKVAVIAPSSKESVIAILSTSAMIVAALANIVFGALSDLTRSRWGRRTPWIVFGSIACAVMLIVVNMANTVVLLVLAWCIYQLFLNAIVAPSIAILSDMTAPRNRGVITSIYALGYSIGLYGGQIIGAQFLNKVTAGFIVMALLTLIAGPVGALGMREQSSLDMPKSRFDMHMVIDHFSFPVHHARDYYLALCGKFLIVSANFAISGYQLYILTDYMKQDSSQTSRLVSMISLCLMVTAIVMSAVAGPIADRIQRRKLPVVIASLFIAVGAFIPFLDNHPWTMIAYGVIGGIGMGTYNAVDQALNIEVLPNPDSAAKDLGILNLANTGGQVLGPVLSATLISAFGYQAIFPASTVCALGGAILVGLIKSVK</sequence>
<evidence type="ECO:0000256" key="4">
    <source>
        <dbReference type="ARBA" id="ARBA00023136"/>
    </source>
</evidence>
<feature type="transmembrane region" description="Helical" evidence="5">
    <location>
        <begin position="185"/>
        <end position="205"/>
    </location>
</feature>
<dbReference type="EMBL" id="QGLK01000005">
    <property type="protein sequence ID" value="PXY86608.1"/>
    <property type="molecule type" value="Genomic_DNA"/>
</dbReference>
<dbReference type="PANTHER" id="PTHR23528">
    <property type="match status" value="1"/>
</dbReference>
<dbReference type="PROSITE" id="PS50850">
    <property type="entry name" value="MFS"/>
    <property type="match status" value="1"/>
</dbReference>
<feature type="transmembrane region" description="Helical" evidence="5">
    <location>
        <begin position="25"/>
        <end position="43"/>
    </location>
</feature>
<feature type="transmembrane region" description="Helical" evidence="5">
    <location>
        <begin position="97"/>
        <end position="114"/>
    </location>
</feature>
<feature type="transmembrane region" description="Helical" evidence="5">
    <location>
        <begin position="157"/>
        <end position="179"/>
    </location>
</feature>
<reference evidence="7 8" key="1">
    <citation type="submission" date="2018-05" db="EMBL/GenBank/DDBJ databases">
        <title>Reference genomes for bee gut microbiota database.</title>
        <authorList>
            <person name="Ellegaard K.M."/>
        </authorList>
    </citation>
    <scope>NUCLEOTIDE SEQUENCE [LARGE SCALE GENOMIC DNA]</scope>
    <source>
        <strain evidence="7 8">ESL0199</strain>
    </source>
</reference>
<dbReference type="InterPro" id="IPR020846">
    <property type="entry name" value="MFS_dom"/>
</dbReference>
<dbReference type="PANTHER" id="PTHR23528:SF1">
    <property type="entry name" value="MAJOR FACILITATOR SUPERFAMILY (MFS) PROFILE DOMAIN-CONTAINING PROTEIN"/>
    <property type="match status" value="1"/>
</dbReference>
<protein>
    <submittedName>
        <fullName evidence="7">MFS transporter</fullName>
    </submittedName>
</protein>
<dbReference type="Pfam" id="PF07690">
    <property type="entry name" value="MFS_1"/>
    <property type="match status" value="2"/>
</dbReference>
<feature type="transmembrane region" description="Helical" evidence="5">
    <location>
        <begin position="276"/>
        <end position="295"/>
    </location>
</feature>
<feature type="domain" description="Major facilitator superfamily (MFS) profile" evidence="6">
    <location>
        <begin position="26"/>
        <end position="420"/>
    </location>
</feature>
<feature type="transmembrane region" description="Helical" evidence="5">
    <location>
        <begin position="120"/>
        <end position="145"/>
    </location>
</feature>
<keyword evidence="3 5" id="KW-1133">Transmembrane helix</keyword>
<evidence type="ECO:0000313" key="8">
    <source>
        <dbReference type="Proteomes" id="UP000248128"/>
    </source>
</evidence>
<feature type="transmembrane region" description="Helical" evidence="5">
    <location>
        <begin position="393"/>
        <end position="416"/>
    </location>
</feature>
<keyword evidence="4 5" id="KW-0472">Membrane</keyword>
<dbReference type="RefSeq" id="WP_110413443.1">
    <property type="nucleotide sequence ID" value="NZ_QGLK01000005.1"/>
</dbReference>
<dbReference type="InterPro" id="IPR036259">
    <property type="entry name" value="MFS_trans_sf"/>
</dbReference>
<keyword evidence="2 5" id="KW-0812">Transmembrane</keyword>
<comment type="subcellular location">
    <subcellularLocation>
        <location evidence="1">Cell membrane</location>
        <topology evidence="1">Multi-pass membrane protein</topology>
    </subcellularLocation>
</comment>
<gene>
    <name evidence="7" type="ORF">DKK74_07205</name>
</gene>
<dbReference type="OrthoDB" id="7584869at2"/>
<dbReference type="Proteomes" id="UP000248128">
    <property type="component" value="Unassembled WGS sequence"/>
</dbReference>
<dbReference type="InterPro" id="IPR011701">
    <property type="entry name" value="MFS"/>
</dbReference>
<feature type="transmembrane region" description="Helical" evidence="5">
    <location>
        <begin position="237"/>
        <end position="256"/>
    </location>
</feature>
<feature type="transmembrane region" description="Helical" evidence="5">
    <location>
        <begin position="307"/>
        <end position="325"/>
    </location>
</feature>
<evidence type="ECO:0000256" key="3">
    <source>
        <dbReference type="ARBA" id="ARBA00022989"/>
    </source>
</evidence>
<accession>A0A318MF31</accession>
<evidence type="ECO:0000256" key="5">
    <source>
        <dbReference type="SAM" id="Phobius"/>
    </source>
</evidence>
<dbReference type="SUPFAM" id="SSF103473">
    <property type="entry name" value="MFS general substrate transporter"/>
    <property type="match status" value="1"/>
</dbReference>
<name>A0A318MF31_9BIFI</name>
<dbReference type="GO" id="GO:0005886">
    <property type="term" value="C:plasma membrane"/>
    <property type="evidence" value="ECO:0007669"/>
    <property type="project" value="UniProtKB-SubCell"/>
</dbReference>
<feature type="transmembrane region" description="Helical" evidence="5">
    <location>
        <begin position="63"/>
        <end position="85"/>
    </location>
</feature>
<evidence type="ECO:0000256" key="2">
    <source>
        <dbReference type="ARBA" id="ARBA00022692"/>
    </source>
</evidence>
<evidence type="ECO:0000313" key="7">
    <source>
        <dbReference type="EMBL" id="PXY86608.1"/>
    </source>
</evidence>
<evidence type="ECO:0000256" key="1">
    <source>
        <dbReference type="ARBA" id="ARBA00004651"/>
    </source>
</evidence>
<organism evidence="7 8">
    <name type="scientific">Bifidobacterium asteroides</name>
    <dbReference type="NCBI Taxonomy" id="1684"/>
    <lineage>
        <taxon>Bacteria</taxon>
        <taxon>Bacillati</taxon>
        <taxon>Actinomycetota</taxon>
        <taxon>Actinomycetes</taxon>
        <taxon>Bifidobacteriales</taxon>
        <taxon>Bifidobacteriaceae</taxon>
        <taxon>Bifidobacterium</taxon>
    </lineage>
</organism>
<dbReference type="AlphaFoldDB" id="A0A318MF31"/>
<evidence type="ECO:0000259" key="6">
    <source>
        <dbReference type="PROSITE" id="PS50850"/>
    </source>
</evidence>
<comment type="caution">
    <text evidence="7">The sequence shown here is derived from an EMBL/GenBank/DDBJ whole genome shotgun (WGS) entry which is preliminary data.</text>
</comment>